<dbReference type="GeneID" id="59350825"/>
<gene>
    <name evidence="2" type="ORF">MIND_01179600</name>
</gene>
<evidence type="ECO:0000313" key="3">
    <source>
        <dbReference type="Proteomes" id="UP000636479"/>
    </source>
</evidence>
<dbReference type="Proteomes" id="UP000636479">
    <property type="component" value="Unassembled WGS sequence"/>
</dbReference>
<name>A0A8H6S5J2_9AGAR</name>
<dbReference type="AlphaFoldDB" id="A0A8H6S5J2"/>
<accession>A0A8H6S5J2</accession>
<sequence>MQFGVLLSLVSLFALGTSATAIHARHGGYGTPPSPPKGSYPQPSGISGPWYGCPDTNKDSHGKVAELCDKPPHTGKSFGCTYRTGRGTGTHTCTYDAKSGECNGLYFYHISAVKSFAYT</sequence>
<keyword evidence="1" id="KW-0732">Signal</keyword>
<comment type="caution">
    <text evidence="2">The sequence shown here is derived from an EMBL/GenBank/DDBJ whole genome shotgun (WGS) entry which is preliminary data.</text>
</comment>
<proteinExistence type="predicted"/>
<feature type="signal peptide" evidence="1">
    <location>
        <begin position="1"/>
        <end position="19"/>
    </location>
</feature>
<dbReference type="EMBL" id="JACAZF010000011">
    <property type="protein sequence ID" value="KAF7292807.1"/>
    <property type="molecule type" value="Genomic_DNA"/>
</dbReference>
<evidence type="ECO:0000313" key="2">
    <source>
        <dbReference type="EMBL" id="KAF7292807.1"/>
    </source>
</evidence>
<dbReference type="OrthoDB" id="2822540at2759"/>
<organism evidence="2 3">
    <name type="scientific">Mycena indigotica</name>
    <dbReference type="NCBI Taxonomy" id="2126181"/>
    <lineage>
        <taxon>Eukaryota</taxon>
        <taxon>Fungi</taxon>
        <taxon>Dikarya</taxon>
        <taxon>Basidiomycota</taxon>
        <taxon>Agaricomycotina</taxon>
        <taxon>Agaricomycetes</taxon>
        <taxon>Agaricomycetidae</taxon>
        <taxon>Agaricales</taxon>
        <taxon>Marasmiineae</taxon>
        <taxon>Mycenaceae</taxon>
        <taxon>Mycena</taxon>
    </lineage>
</organism>
<keyword evidence="3" id="KW-1185">Reference proteome</keyword>
<dbReference type="RefSeq" id="XP_037215235.1">
    <property type="nucleotide sequence ID" value="XM_037368309.1"/>
</dbReference>
<evidence type="ECO:0000256" key="1">
    <source>
        <dbReference type="SAM" id="SignalP"/>
    </source>
</evidence>
<protein>
    <submittedName>
        <fullName evidence="2">Uncharacterized protein</fullName>
    </submittedName>
</protein>
<reference evidence="2" key="1">
    <citation type="submission" date="2020-05" db="EMBL/GenBank/DDBJ databases">
        <title>Mycena genomes resolve the evolution of fungal bioluminescence.</title>
        <authorList>
            <person name="Tsai I.J."/>
        </authorList>
    </citation>
    <scope>NUCLEOTIDE SEQUENCE</scope>
    <source>
        <strain evidence="2">171206Taipei</strain>
    </source>
</reference>
<feature type="chain" id="PRO_5034253294" evidence="1">
    <location>
        <begin position="20"/>
        <end position="119"/>
    </location>
</feature>